<keyword evidence="3" id="KW-1185">Reference proteome</keyword>
<feature type="region of interest" description="Disordered" evidence="1">
    <location>
        <begin position="1"/>
        <end position="35"/>
    </location>
</feature>
<gene>
    <name evidence="2" type="ORF">PBV87_01970</name>
</gene>
<dbReference type="RefSeq" id="WP_053984797.1">
    <property type="nucleotide sequence ID" value="NZ_JAQIFT010000010.1"/>
</dbReference>
<accession>A0AA42DKA2</accession>
<name>A0AA42DKA2_9FIRM</name>
<evidence type="ECO:0000256" key="1">
    <source>
        <dbReference type="SAM" id="MobiDB-lite"/>
    </source>
</evidence>
<dbReference type="EMBL" id="JAQIFT010000010">
    <property type="protein sequence ID" value="MDA3730273.1"/>
    <property type="molecule type" value="Genomic_DNA"/>
</dbReference>
<protein>
    <submittedName>
        <fullName evidence="2">DUF3787 domain-containing protein</fullName>
    </submittedName>
</protein>
<proteinExistence type="predicted"/>
<reference evidence="2" key="1">
    <citation type="journal article" date="2023" name="Int. J. Syst. Evol. Microbiol.">
        <title>&lt;i&gt;Holtiella tumoricola&lt;/i&gt; gen. nov. sp. nov., isolated from a human clinical sample.</title>
        <authorList>
            <person name="Allen-Vercoe E."/>
            <person name="Daigneault M.C."/>
            <person name="Vancuren S.J."/>
            <person name="Cochrane K."/>
            <person name="O'Neal L.L."/>
            <person name="Sankaranarayanan K."/>
            <person name="Lawson P.A."/>
        </authorList>
    </citation>
    <scope>NUCLEOTIDE SEQUENCE</scope>
    <source>
        <strain evidence="2">CC70A</strain>
    </source>
</reference>
<dbReference type="InterPro" id="IPR024209">
    <property type="entry name" value="CDIF630_02480-like"/>
</dbReference>
<evidence type="ECO:0000313" key="3">
    <source>
        <dbReference type="Proteomes" id="UP001169242"/>
    </source>
</evidence>
<comment type="caution">
    <text evidence="2">The sequence shown here is derived from an EMBL/GenBank/DDBJ whole genome shotgun (WGS) entry which is preliminary data.</text>
</comment>
<evidence type="ECO:0000313" key="2">
    <source>
        <dbReference type="EMBL" id="MDA3730273.1"/>
    </source>
</evidence>
<dbReference type="AlphaFoldDB" id="A0AA42DKA2"/>
<feature type="compositionally biased region" description="Polar residues" evidence="1">
    <location>
        <begin position="9"/>
        <end position="31"/>
    </location>
</feature>
<dbReference type="Proteomes" id="UP001169242">
    <property type="component" value="Unassembled WGS sequence"/>
</dbReference>
<sequence>MKDEMDLTLSGTHNKRLNNVNAQNSNTTAALNDTKERLKDSNVSIPTEAGVINAKEWVDNGSRL</sequence>
<dbReference type="Pfam" id="PF12655">
    <property type="entry name" value="CDIF630_02480-like"/>
    <property type="match status" value="1"/>
</dbReference>
<organism evidence="2 3">
    <name type="scientific">Holtiella tumoricola</name>
    <dbReference type="NCBI Taxonomy" id="3018743"/>
    <lineage>
        <taxon>Bacteria</taxon>
        <taxon>Bacillati</taxon>
        <taxon>Bacillota</taxon>
        <taxon>Clostridia</taxon>
        <taxon>Lachnospirales</taxon>
        <taxon>Cellulosilyticaceae</taxon>
        <taxon>Holtiella</taxon>
    </lineage>
</organism>